<dbReference type="InterPro" id="IPR042183">
    <property type="entry name" value="MmgE/PrpD_sf_1"/>
</dbReference>
<dbReference type="InterPro" id="IPR036148">
    <property type="entry name" value="MmgE/PrpD_sf"/>
</dbReference>
<dbReference type="PANTHER" id="PTHR16943">
    <property type="entry name" value="2-METHYLCITRATE DEHYDRATASE-RELATED"/>
    <property type="match status" value="1"/>
</dbReference>
<name>A0A1C3HDT0_SERMA</name>
<dbReference type="Pfam" id="PF03972">
    <property type="entry name" value="MmgE_PrpD_N"/>
    <property type="match status" value="1"/>
</dbReference>
<evidence type="ECO:0000259" key="3">
    <source>
        <dbReference type="Pfam" id="PF19305"/>
    </source>
</evidence>
<evidence type="ECO:0000256" key="1">
    <source>
        <dbReference type="ARBA" id="ARBA00006174"/>
    </source>
</evidence>
<evidence type="ECO:0000259" key="2">
    <source>
        <dbReference type="Pfam" id="PF03972"/>
    </source>
</evidence>
<dbReference type="Gene3D" id="3.30.1330.120">
    <property type="entry name" value="2-methylcitrate dehydratase PrpD"/>
    <property type="match status" value="1"/>
</dbReference>
<dbReference type="InterPro" id="IPR045336">
    <property type="entry name" value="MmgE_PrpD_N"/>
</dbReference>
<dbReference type="Gene3D" id="1.10.4100.10">
    <property type="entry name" value="2-methylcitrate dehydratase PrpD"/>
    <property type="match status" value="1"/>
</dbReference>
<feature type="domain" description="MmgE/PrpD N-terminal" evidence="2">
    <location>
        <begin position="11"/>
        <end position="248"/>
    </location>
</feature>
<comment type="similarity">
    <text evidence="1">Belongs to the PrpD family.</text>
</comment>
<proteinExistence type="inferred from homology"/>
<reference evidence="4" key="1">
    <citation type="submission" date="2016-05" db="EMBL/GenBank/DDBJ databases">
        <authorList>
            <person name="Cock P.J.A."/>
            <person name="Cock P.J.A."/>
        </authorList>
    </citation>
    <scope>NUCLEOTIDE SEQUENCE</scope>
    <source>
        <strain evidence="4">PWN146_assembly</strain>
    </source>
</reference>
<gene>
    <name evidence="4" type="ORF">PWN146_01866</name>
</gene>
<evidence type="ECO:0000313" key="4">
    <source>
        <dbReference type="EMBL" id="SAY43175.1"/>
    </source>
</evidence>
<dbReference type="SUPFAM" id="SSF103378">
    <property type="entry name" value="2-methylcitrate dehydratase PrpD"/>
    <property type="match status" value="1"/>
</dbReference>
<feature type="domain" description="MmgE/PrpD C-terminal" evidence="3">
    <location>
        <begin position="301"/>
        <end position="442"/>
    </location>
</feature>
<organism evidence="4">
    <name type="scientific">Serratia marcescens</name>
    <dbReference type="NCBI Taxonomy" id="615"/>
    <lineage>
        <taxon>Bacteria</taxon>
        <taxon>Pseudomonadati</taxon>
        <taxon>Pseudomonadota</taxon>
        <taxon>Gammaproteobacteria</taxon>
        <taxon>Enterobacterales</taxon>
        <taxon>Yersiniaceae</taxon>
        <taxon>Serratia</taxon>
    </lineage>
</organism>
<dbReference type="InterPro" id="IPR042188">
    <property type="entry name" value="MmgE/PrpD_sf_2"/>
</dbReference>
<dbReference type="InterPro" id="IPR005656">
    <property type="entry name" value="MmgE_PrpD"/>
</dbReference>
<dbReference type="InterPro" id="IPR045337">
    <property type="entry name" value="MmgE_PrpD_C"/>
</dbReference>
<dbReference type="AlphaFoldDB" id="A0A1C3HDT0"/>
<dbReference type="PANTHER" id="PTHR16943:SF8">
    <property type="entry name" value="2-METHYLCITRATE DEHYDRATASE"/>
    <property type="match status" value="1"/>
</dbReference>
<dbReference type="GO" id="GO:0016829">
    <property type="term" value="F:lyase activity"/>
    <property type="evidence" value="ECO:0007669"/>
    <property type="project" value="InterPro"/>
</dbReference>
<sequence>MTKLSVDPIEELIAFASQIDACMVPPAVLAFQCKRLMDNLGCLAAGYDQSGVDAALSLARRWSGNAEASIIGSEERLAAPQAAFVNAVRARALDYCDVLSPGWHPSSSDIPVALAAAELSGASGLDMLAALAVGQDFAQRINLAAQANGFFYRGFDSNILGLFSGAAIAARLLRLDQQAFADAIGLAFDFGIGTFQHYQDKTLAVRISQGLVARHALEAVLMAQAGISGPKRVLSGENGFFNLYAPGEPDLGMLTHQLGIAFLGEEATCFKLYPHCSILLALTETLLNDGPHRQLPDPERAKITLHASPTMRMVCGAPYEPQKTAEIDAQFSARYIIANALLRGQASALEFSAAFATEPTVVALAQRIEVHEQHAFERFDRFELHITPEQGDTLRLEAEFGRGWPENPADMQDIRDKFLRCCEQSPNHGLRNNARRLMACIENLVEAPSLQALLAATREGR</sequence>
<dbReference type="EMBL" id="LT575490">
    <property type="protein sequence ID" value="SAY43175.1"/>
    <property type="molecule type" value="Genomic_DNA"/>
</dbReference>
<protein>
    <submittedName>
        <fullName evidence="4">2-methylcitrate dehydratase</fullName>
    </submittedName>
</protein>
<accession>A0A1C3HDT0</accession>
<dbReference type="Pfam" id="PF19305">
    <property type="entry name" value="MmgE_PrpD_C"/>
    <property type="match status" value="1"/>
</dbReference>